<keyword evidence="3" id="KW-0732">Signal</keyword>
<reference evidence="4 5" key="1">
    <citation type="submission" date="2020-01" db="EMBL/GenBank/DDBJ databases">
        <title>Aspergillus terreus IFO 6365 whole genome shotgun sequence.</title>
        <authorList>
            <person name="Kanamasa S."/>
            <person name="Takahashi H."/>
        </authorList>
    </citation>
    <scope>NUCLEOTIDE SEQUENCE [LARGE SCALE GENOMIC DNA]</scope>
    <source>
        <strain evidence="4 5">IFO 6365</strain>
    </source>
</reference>
<dbReference type="SUPFAM" id="SSF52266">
    <property type="entry name" value="SGNH hydrolase"/>
    <property type="match status" value="1"/>
</dbReference>
<comment type="caution">
    <text evidence="4">The sequence shown here is derived from an EMBL/GenBank/DDBJ whole genome shotgun (WGS) entry which is preliminary data.</text>
</comment>
<evidence type="ECO:0000256" key="2">
    <source>
        <dbReference type="SAM" id="MobiDB-lite"/>
    </source>
</evidence>
<feature type="region of interest" description="Disordered" evidence="2">
    <location>
        <begin position="42"/>
        <end position="62"/>
    </location>
</feature>
<dbReference type="InterPro" id="IPR036514">
    <property type="entry name" value="SGNH_hydro_sf"/>
</dbReference>
<sequence length="295" mass="32305">MKFYIPWLMASTASMAAARPWLRASNITYFFSFGDSYSQTGFSATGTQPSPSNPMGNPALGTGTTTGGENWVGFLTTKENSSLILNYNLAVGGATIDNTIMEGYPSDLVSQVGVFEDNYARKPASAPWTSASAVFGIWIGVNDVGNAFWQTDADTFVPRLISRLGSLIQELYDSGARKFLVLNVPPTGRSPLFLDQGDATVQQHAAYLSVFNTQLKSMLEDFKANHTDVTAVLYDSWSFMTKVLDSPTEYGFPDATCINEDGTSCIWWNNYHPSAKYHELQADDMKQVLAPLGAW</sequence>
<protein>
    <submittedName>
        <fullName evidence="4">Cellulose-binding GDSL lipase/acylhydrolase</fullName>
    </submittedName>
</protein>
<dbReference type="PANTHER" id="PTHR45648">
    <property type="entry name" value="GDSL LIPASE/ACYLHYDROLASE FAMILY PROTEIN (AFU_ORTHOLOGUE AFUA_4G14700)"/>
    <property type="match status" value="1"/>
</dbReference>
<dbReference type="OrthoDB" id="1600564at2759"/>
<dbReference type="AlphaFoldDB" id="A0A5M3Z201"/>
<feature type="chain" id="PRO_5043355123" evidence="3">
    <location>
        <begin position="19"/>
        <end position="295"/>
    </location>
</feature>
<keyword evidence="1 4" id="KW-0378">Hydrolase</keyword>
<dbReference type="VEuPathDB" id="FungiDB:ATEG_03676"/>
<evidence type="ECO:0000313" key="5">
    <source>
        <dbReference type="Proteomes" id="UP000452235"/>
    </source>
</evidence>
<name>A0A5M3Z201_ASPTE</name>
<accession>A0A5M3Z201</accession>
<evidence type="ECO:0000256" key="3">
    <source>
        <dbReference type="SAM" id="SignalP"/>
    </source>
</evidence>
<feature type="signal peptide" evidence="3">
    <location>
        <begin position="1"/>
        <end position="18"/>
    </location>
</feature>
<dbReference type="CDD" id="cd01846">
    <property type="entry name" value="fatty_acyltransferase_like"/>
    <property type="match status" value="1"/>
</dbReference>
<organism evidence="4 5">
    <name type="scientific">Aspergillus terreus</name>
    <dbReference type="NCBI Taxonomy" id="33178"/>
    <lineage>
        <taxon>Eukaryota</taxon>
        <taxon>Fungi</taxon>
        <taxon>Dikarya</taxon>
        <taxon>Ascomycota</taxon>
        <taxon>Pezizomycotina</taxon>
        <taxon>Eurotiomycetes</taxon>
        <taxon>Eurotiomycetidae</taxon>
        <taxon>Eurotiales</taxon>
        <taxon>Aspergillaceae</taxon>
        <taxon>Aspergillus</taxon>
        <taxon>Aspergillus subgen. Circumdati</taxon>
    </lineage>
</organism>
<evidence type="ECO:0000313" key="4">
    <source>
        <dbReference type="EMBL" id="GFF19804.1"/>
    </source>
</evidence>
<gene>
    <name evidence="4" type="ORF">ATEIFO6365_0011006300</name>
</gene>
<evidence type="ECO:0000256" key="1">
    <source>
        <dbReference type="ARBA" id="ARBA00022801"/>
    </source>
</evidence>
<dbReference type="Pfam" id="PF00657">
    <property type="entry name" value="Lipase_GDSL"/>
    <property type="match status" value="1"/>
</dbReference>
<dbReference type="Proteomes" id="UP000452235">
    <property type="component" value="Unassembled WGS sequence"/>
</dbReference>
<dbReference type="InterPro" id="IPR051058">
    <property type="entry name" value="GDSL_Est/Lipase"/>
</dbReference>
<proteinExistence type="predicted"/>
<dbReference type="InterPro" id="IPR001087">
    <property type="entry name" value="GDSL"/>
</dbReference>
<dbReference type="Gene3D" id="3.40.50.1110">
    <property type="entry name" value="SGNH hydrolase"/>
    <property type="match status" value="1"/>
</dbReference>
<keyword evidence="5" id="KW-1185">Reference proteome</keyword>
<dbReference type="EMBL" id="BLJY01000011">
    <property type="protein sequence ID" value="GFF19804.1"/>
    <property type="molecule type" value="Genomic_DNA"/>
</dbReference>
<dbReference type="PANTHER" id="PTHR45648:SF22">
    <property type="entry name" value="GDSL LIPASE_ACYLHYDROLASE FAMILY PROTEIN (AFU_ORTHOLOGUE AFUA_4G14700)"/>
    <property type="match status" value="1"/>
</dbReference>
<dbReference type="GO" id="GO:0016788">
    <property type="term" value="F:hydrolase activity, acting on ester bonds"/>
    <property type="evidence" value="ECO:0007669"/>
    <property type="project" value="InterPro"/>
</dbReference>
<feature type="compositionally biased region" description="Polar residues" evidence="2">
    <location>
        <begin position="42"/>
        <end position="55"/>
    </location>
</feature>